<keyword evidence="1" id="KW-1133">Transmembrane helix</keyword>
<feature type="transmembrane region" description="Helical" evidence="1">
    <location>
        <begin position="42"/>
        <end position="62"/>
    </location>
</feature>
<proteinExistence type="predicted"/>
<protein>
    <submittedName>
        <fullName evidence="2">Uncharacterized protein</fullName>
    </submittedName>
</protein>
<evidence type="ECO:0000256" key="1">
    <source>
        <dbReference type="SAM" id="Phobius"/>
    </source>
</evidence>
<keyword evidence="1" id="KW-0812">Transmembrane</keyword>
<reference evidence="2" key="1">
    <citation type="journal article" date="2020" name="Nature">
        <title>Giant virus diversity and host interactions through global metagenomics.</title>
        <authorList>
            <person name="Schulz F."/>
            <person name="Roux S."/>
            <person name="Paez-Espino D."/>
            <person name="Jungbluth S."/>
            <person name="Walsh D.A."/>
            <person name="Denef V.J."/>
            <person name="McMahon K.D."/>
            <person name="Konstantinidis K.T."/>
            <person name="Eloe-Fadrosh E.A."/>
            <person name="Kyrpides N.C."/>
            <person name="Woyke T."/>
        </authorList>
    </citation>
    <scope>NUCLEOTIDE SEQUENCE</scope>
    <source>
        <strain evidence="2">GVMAG-M-3300020166-5</strain>
    </source>
</reference>
<accession>A0A6C0C0G7</accession>
<organism evidence="2">
    <name type="scientific">viral metagenome</name>
    <dbReference type="NCBI Taxonomy" id="1070528"/>
    <lineage>
        <taxon>unclassified sequences</taxon>
        <taxon>metagenomes</taxon>
        <taxon>organismal metagenomes</taxon>
    </lineage>
</organism>
<feature type="transmembrane region" description="Helical" evidence="1">
    <location>
        <begin position="6"/>
        <end position="22"/>
    </location>
</feature>
<sequence>MEANPIGIIILIVVALVANYANKKMASSDNANIRRLQKISDVWIKFQFVMGIIFALFVLFIFSKVGK</sequence>
<keyword evidence="1" id="KW-0472">Membrane</keyword>
<dbReference type="AlphaFoldDB" id="A0A6C0C0G7"/>
<name>A0A6C0C0G7_9ZZZZ</name>
<evidence type="ECO:0000313" key="2">
    <source>
        <dbReference type="EMBL" id="QHS97043.1"/>
    </source>
</evidence>
<dbReference type="EMBL" id="MN739284">
    <property type="protein sequence ID" value="QHS97043.1"/>
    <property type="molecule type" value="Genomic_DNA"/>
</dbReference>